<name>A0A317FD75_9PROT</name>
<protein>
    <submittedName>
        <fullName evidence="1">Uncharacterized protein</fullName>
    </submittedName>
</protein>
<dbReference type="Proteomes" id="UP000245765">
    <property type="component" value="Unassembled WGS sequence"/>
</dbReference>
<reference evidence="2" key="1">
    <citation type="submission" date="2018-05" db="EMBL/GenBank/DDBJ databases">
        <authorList>
            <person name="Du Z."/>
            <person name="Wang X."/>
        </authorList>
    </citation>
    <scope>NUCLEOTIDE SEQUENCE [LARGE SCALE GENOMIC DNA]</scope>
    <source>
        <strain evidence="2">CQN31</strain>
    </source>
</reference>
<dbReference type="EMBL" id="QGNA01000004">
    <property type="protein sequence ID" value="PWS35476.1"/>
    <property type="molecule type" value="Genomic_DNA"/>
</dbReference>
<dbReference type="OrthoDB" id="9914084at2"/>
<sequence length="68" mass="7369">MGAWVALVLAVAGGQPVLETRYFDSAAECRAWADRVTTPPPALRPDAGHQVAQCFHVRELIARLAQGR</sequence>
<comment type="caution">
    <text evidence="1">The sequence shown here is derived from an EMBL/GenBank/DDBJ whole genome shotgun (WGS) entry which is preliminary data.</text>
</comment>
<keyword evidence="2" id="KW-1185">Reference proteome</keyword>
<gene>
    <name evidence="1" type="ORF">DFH01_17870</name>
</gene>
<evidence type="ECO:0000313" key="2">
    <source>
        <dbReference type="Proteomes" id="UP000245765"/>
    </source>
</evidence>
<evidence type="ECO:0000313" key="1">
    <source>
        <dbReference type="EMBL" id="PWS35476.1"/>
    </source>
</evidence>
<accession>A0A317FD75</accession>
<dbReference type="AlphaFoldDB" id="A0A317FD75"/>
<dbReference type="RefSeq" id="WP_109871843.1">
    <property type="nucleotide sequence ID" value="NZ_QGNA01000004.1"/>
</dbReference>
<proteinExistence type="predicted"/>
<organism evidence="1 2">
    <name type="scientific">Falsiroseomonas bella</name>
    <dbReference type="NCBI Taxonomy" id="2184016"/>
    <lineage>
        <taxon>Bacteria</taxon>
        <taxon>Pseudomonadati</taxon>
        <taxon>Pseudomonadota</taxon>
        <taxon>Alphaproteobacteria</taxon>
        <taxon>Acetobacterales</taxon>
        <taxon>Roseomonadaceae</taxon>
        <taxon>Falsiroseomonas</taxon>
    </lineage>
</organism>